<comment type="caution">
    <text evidence="6">The sequence shown here is derived from an EMBL/GenBank/DDBJ whole genome shotgun (WGS) entry which is preliminary data.</text>
</comment>
<dbReference type="InterPro" id="IPR051199">
    <property type="entry name" value="LPS_LOS_Heptosyltrfase"/>
</dbReference>
<accession>A0A2G6KJB2</accession>
<evidence type="ECO:0000256" key="3">
    <source>
        <dbReference type="ARBA" id="ARBA00043995"/>
    </source>
</evidence>
<dbReference type="Pfam" id="PF01075">
    <property type="entry name" value="Glyco_transf_9"/>
    <property type="match status" value="1"/>
</dbReference>
<comment type="similarity">
    <text evidence="3">Belongs to the glycosyltransferase 9 family.</text>
</comment>
<dbReference type="GO" id="GO:0005829">
    <property type="term" value="C:cytosol"/>
    <property type="evidence" value="ECO:0007669"/>
    <property type="project" value="TreeGrafter"/>
</dbReference>
<proteinExistence type="inferred from homology"/>
<dbReference type="Gene3D" id="3.40.50.2000">
    <property type="entry name" value="Glycogen Phosphorylase B"/>
    <property type="match status" value="2"/>
</dbReference>
<evidence type="ECO:0000256" key="4">
    <source>
        <dbReference type="ARBA" id="ARBA00044042"/>
    </source>
</evidence>
<dbReference type="PANTHER" id="PTHR30160">
    <property type="entry name" value="TETRAACYLDISACCHARIDE 4'-KINASE-RELATED"/>
    <property type="match status" value="1"/>
</dbReference>
<organism evidence="6 7">
    <name type="scientific">candidate division KSB3 bacterium</name>
    <dbReference type="NCBI Taxonomy" id="2044937"/>
    <lineage>
        <taxon>Bacteria</taxon>
        <taxon>candidate division KSB3</taxon>
    </lineage>
</organism>
<sequence length="359" mass="40388">MKNFDIHHILIIRFSSIGDIVLTTPVVRAVRRAFPQARVDFLTKQAFTELLETSPHLDRVHAYDRRYHAQRLRQLGTSLRKNRYDLCIDLHNNLRSHLFRFLIRPRKTVTYSKQILRRTLLVKAGLNYYADIIQVPDRYLRPLAQFNIVGDSHGLELFPTEAHYTHVQAIFQQEHLDEEEPAIGLGPVASFPLKQWPIEKFVALGKLLAHQHQARIIIFGGPHDRDIGETIAKQLPNAPIVLCGHVSLLESAAALTRCAVFIGNDTGTVHIATAMQTPVVVVFGPTSEELGFYPYHAPQSQVICASLPCRPCTHTGKGKCKISDVHACMQRISVEEAQEAVSNMLPAEQSKKYVDSAAT</sequence>
<dbReference type="SUPFAM" id="SSF53756">
    <property type="entry name" value="UDP-Glycosyltransferase/glycogen phosphorylase"/>
    <property type="match status" value="1"/>
</dbReference>
<evidence type="ECO:0000256" key="1">
    <source>
        <dbReference type="ARBA" id="ARBA00022676"/>
    </source>
</evidence>
<keyword evidence="2 6" id="KW-0808">Transferase</keyword>
<reference evidence="6 7" key="1">
    <citation type="submission" date="2017-10" db="EMBL/GenBank/DDBJ databases">
        <title>Novel microbial diversity and functional potential in the marine mammal oral microbiome.</title>
        <authorList>
            <person name="Dudek N.K."/>
            <person name="Sun C.L."/>
            <person name="Burstein D."/>
            <person name="Kantor R.S."/>
            <person name="Aliaga Goltsman D.S."/>
            <person name="Bik E.M."/>
            <person name="Thomas B.C."/>
            <person name="Banfield J.F."/>
            <person name="Relman D.A."/>
        </authorList>
    </citation>
    <scope>NUCLEOTIDE SEQUENCE [LARGE SCALE GENOMIC DNA]</scope>
    <source>
        <strain evidence="6">DOLJORAL78_47_16</strain>
    </source>
</reference>
<keyword evidence="1" id="KW-0328">Glycosyltransferase</keyword>
<comment type="catalytic activity">
    <reaction evidence="5">
        <text>an L-alpha-D-Hep-(1-&gt;5)-[alpha-Kdo-(2-&gt;4)]-alpha-Kdo-(2-&gt;6)-lipid A + ADP-L-glycero-beta-D-manno-heptose = an L-alpha-D-Hep-(1-&gt;3)-L-alpha-D-Hep-(1-&gt;5)-[alpha-Kdo-(2-&gt;4)]-alpha-Kdo-(2-&gt;6)-lipid A + ADP + H(+)</text>
        <dbReference type="Rhea" id="RHEA:74071"/>
        <dbReference type="ChEBI" id="CHEBI:15378"/>
        <dbReference type="ChEBI" id="CHEBI:61506"/>
        <dbReference type="ChEBI" id="CHEBI:193068"/>
        <dbReference type="ChEBI" id="CHEBI:193069"/>
        <dbReference type="ChEBI" id="CHEBI:456216"/>
        <dbReference type="EC" id="2.4.99.24"/>
    </reaction>
</comment>
<dbReference type="EC" id="2.4.99.24" evidence="4"/>
<gene>
    <name evidence="6" type="primary">waaF</name>
    <name evidence="6" type="ORF">CSA56_02765</name>
</gene>
<dbReference type="Proteomes" id="UP000230821">
    <property type="component" value="Unassembled WGS sequence"/>
</dbReference>
<protein>
    <recommendedName>
        <fullName evidence="4">lipopolysaccharide heptosyltransferase II</fullName>
        <ecNumber evidence="4">2.4.99.24</ecNumber>
    </recommendedName>
</protein>
<dbReference type="GO" id="GO:0009244">
    <property type="term" value="P:lipopolysaccharide core region biosynthetic process"/>
    <property type="evidence" value="ECO:0007669"/>
    <property type="project" value="TreeGrafter"/>
</dbReference>
<dbReference type="CDD" id="cd03789">
    <property type="entry name" value="GT9_LPS_heptosyltransferase"/>
    <property type="match status" value="1"/>
</dbReference>
<dbReference type="EMBL" id="PDSK01000033">
    <property type="protein sequence ID" value="PIE35768.1"/>
    <property type="molecule type" value="Genomic_DNA"/>
</dbReference>
<name>A0A2G6KJB2_9BACT</name>
<dbReference type="InterPro" id="IPR002201">
    <property type="entry name" value="Glyco_trans_9"/>
</dbReference>
<dbReference type="GO" id="GO:0008713">
    <property type="term" value="F:ADP-heptose-lipopolysaccharide heptosyltransferase activity"/>
    <property type="evidence" value="ECO:0007669"/>
    <property type="project" value="UniProtKB-EC"/>
</dbReference>
<evidence type="ECO:0000256" key="5">
    <source>
        <dbReference type="ARBA" id="ARBA00047503"/>
    </source>
</evidence>
<evidence type="ECO:0000313" key="7">
    <source>
        <dbReference type="Proteomes" id="UP000230821"/>
    </source>
</evidence>
<dbReference type="PANTHER" id="PTHR30160:SF1">
    <property type="entry name" value="LIPOPOLYSACCHARIDE 1,2-N-ACETYLGLUCOSAMINETRANSFERASE-RELATED"/>
    <property type="match status" value="1"/>
</dbReference>
<evidence type="ECO:0000313" key="6">
    <source>
        <dbReference type="EMBL" id="PIE35768.1"/>
    </source>
</evidence>
<dbReference type="NCBIfam" id="TIGR02195">
    <property type="entry name" value="heptsyl_trn_II"/>
    <property type="match status" value="1"/>
</dbReference>
<dbReference type="InterPro" id="IPR011910">
    <property type="entry name" value="RfaF"/>
</dbReference>
<evidence type="ECO:0000256" key="2">
    <source>
        <dbReference type="ARBA" id="ARBA00022679"/>
    </source>
</evidence>
<dbReference type="AlphaFoldDB" id="A0A2G6KJB2"/>